<name>A0A9W9GVC8_9EURO</name>
<accession>A0A9W9GVC8</accession>
<dbReference type="GeneID" id="81406586"/>
<comment type="caution">
    <text evidence="1">The sequence shown here is derived from an EMBL/GenBank/DDBJ whole genome shotgun (WGS) entry which is preliminary data.</text>
</comment>
<organism evidence="1 2">
    <name type="scientific">Penicillium bovifimosum</name>
    <dbReference type="NCBI Taxonomy" id="126998"/>
    <lineage>
        <taxon>Eukaryota</taxon>
        <taxon>Fungi</taxon>
        <taxon>Dikarya</taxon>
        <taxon>Ascomycota</taxon>
        <taxon>Pezizomycotina</taxon>
        <taxon>Eurotiomycetes</taxon>
        <taxon>Eurotiomycetidae</taxon>
        <taxon>Eurotiales</taxon>
        <taxon>Aspergillaceae</taxon>
        <taxon>Penicillium</taxon>
    </lineage>
</organism>
<gene>
    <name evidence="1" type="ORF">N7515_006672</name>
</gene>
<reference evidence="1" key="2">
    <citation type="journal article" date="2023" name="IMA Fungus">
        <title>Comparative genomic study of the Penicillium genus elucidates a diverse pangenome and 15 lateral gene transfer events.</title>
        <authorList>
            <person name="Petersen C."/>
            <person name="Sorensen T."/>
            <person name="Nielsen M.R."/>
            <person name="Sondergaard T.E."/>
            <person name="Sorensen J.L."/>
            <person name="Fitzpatrick D.A."/>
            <person name="Frisvad J.C."/>
            <person name="Nielsen K.L."/>
        </authorList>
    </citation>
    <scope>NUCLEOTIDE SEQUENCE</scope>
    <source>
        <strain evidence="1">IBT 22155</strain>
    </source>
</reference>
<dbReference type="EMBL" id="JAPQKL010000005">
    <property type="protein sequence ID" value="KAJ5130633.1"/>
    <property type="molecule type" value="Genomic_DNA"/>
</dbReference>
<dbReference type="Proteomes" id="UP001149079">
    <property type="component" value="Unassembled WGS sequence"/>
</dbReference>
<dbReference type="AlphaFoldDB" id="A0A9W9GVC8"/>
<dbReference type="RefSeq" id="XP_056521012.1">
    <property type="nucleotide sequence ID" value="XM_056667416.1"/>
</dbReference>
<sequence>MSNGNKSILQVMPVDIIYIIFDKLALPDGSPDIETLLVTLPHVSRGIAEKARRYTKSHWSLC</sequence>
<protein>
    <submittedName>
        <fullName evidence="1">Uncharacterized protein</fullName>
    </submittedName>
</protein>
<reference evidence="1" key="1">
    <citation type="submission" date="2022-11" db="EMBL/GenBank/DDBJ databases">
        <authorList>
            <person name="Petersen C."/>
        </authorList>
    </citation>
    <scope>NUCLEOTIDE SEQUENCE</scope>
    <source>
        <strain evidence="1">IBT 22155</strain>
    </source>
</reference>
<proteinExistence type="predicted"/>
<evidence type="ECO:0000313" key="2">
    <source>
        <dbReference type="Proteomes" id="UP001149079"/>
    </source>
</evidence>
<evidence type="ECO:0000313" key="1">
    <source>
        <dbReference type="EMBL" id="KAJ5130633.1"/>
    </source>
</evidence>
<keyword evidence="2" id="KW-1185">Reference proteome</keyword>
<dbReference type="OrthoDB" id="4354739at2759"/>